<name>A0ABV6QZU8_9CAUL</name>
<accession>A0ABV6QZU8</accession>
<evidence type="ECO:0000259" key="1">
    <source>
        <dbReference type="Pfam" id="PF05171"/>
    </source>
</evidence>
<dbReference type="InterPro" id="IPR053733">
    <property type="entry name" value="Heme_Transport_Util_sf"/>
</dbReference>
<gene>
    <name evidence="2" type="ORF">ACFFGE_02460</name>
</gene>
<evidence type="ECO:0000313" key="2">
    <source>
        <dbReference type="EMBL" id="MFC0632741.1"/>
    </source>
</evidence>
<comment type="caution">
    <text evidence="2">The sequence shown here is derived from an EMBL/GenBank/DDBJ whole genome shotgun (WGS) entry which is preliminary data.</text>
</comment>
<organism evidence="2 3">
    <name type="scientific">Brevundimonas balnearis</name>
    <dbReference type="NCBI Taxonomy" id="1572858"/>
    <lineage>
        <taxon>Bacteria</taxon>
        <taxon>Pseudomonadati</taxon>
        <taxon>Pseudomonadota</taxon>
        <taxon>Alphaproteobacteria</taxon>
        <taxon>Caulobacterales</taxon>
        <taxon>Caulobacteraceae</taxon>
        <taxon>Brevundimonas</taxon>
    </lineage>
</organism>
<protein>
    <submittedName>
        <fullName evidence="2">Hemin-degrading factor</fullName>
    </submittedName>
</protein>
<dbReference type="RefSeq" id="WP_376833963.1">
    <property type="nucleotide sequence ID" value="NZ_JBHLSW010000003.1"/>
</dbReference>
<proteinExistence type="predicted"/>
<dbReference type="SUPFAM" id="SSF144064">
    <property type="entry name" value="Heme iron utilization protein-like"/>
    <property type="match status" value="1"/>
</dbReference>
<dbReference type="Proteomes" id="UP001589906">
    <property type="component" value="Unassembled WGS sequence"/>
</dbReference>
<sequence length="354" mass="38888">MTLANVAADAAADLRARWARARHDQPGLRARDAARQLGVSEAALVASRVGVDTVRLDGDFADLVRGLPVVGEVMVLTRNESCVHEKVGSFDHVEIFPGAGMVLNHDIDLRLFMQHWRHAFAVNDTLADGAMRRSLQIFDGEGEAVHKVFARETTDLAAWDALVAAFTAADQTDGFTPTPYPDAPVDRPDADIDVAGLRANWEALQDTHDFFGLLKDFNVGRQQAFRLVGAPFARTVSNTAMRALLERAAERALPIMVFVGNRGCIQIHTGPVQTIKVMGPWLNVLDKGFNLHLREDAIATSWIVRKPTRDGIVTSLELFDAGGRNFAMVFGERKPKQAELETWRALCAELESLA</sequence>
<dbReference type="EMBL" id="JBHLSW010000003">
    <property type="protein sequence ID" value="MFC0632741.1"/>
    <property type="molecule type" value="Genomic_DNA"/>
</dbReference>
<dbReference type="Pfam" id="PF05171">
    <property type="entry name" value="HemS"/>
    <property type="match status" value="2"/>
</dbReference>
<feature type="domain" description="Haemin-degrading HemS/ChuX" evidence="1">
    <location>
        <begin position="218"/>
        <end position="350"/>
    </location>
</feature>
<evidence type="ECO:0000313" key="3">
    <source>
        <dbReference type="Proteomes" id="UP001589906"/>
    </source>
</evidence>
<dbReference type="Gene3D" id="3.40.1570.10">
    <property type="entry name" value="HemS/ChuS/ChuX like domains"/>
    <property type="match status" value="2"/>
</dbReference>
<dbReference type="CDD" id="cd16830">
    <property type="entry name" value="HemS-like_N"/>
    <property type="match status" value="1"/>
</dbReference>
<dbReference type="CDD" id="cd16831">
    <property type="entry name" value="HemS-like_C"/>
    <property type="match status" value="1"/>
</dbReference>
<reference evidence="2 3" key="1">
    <citation type="submission" date="2024-09" db="EMBL/GenBank/DDBJ databases">
        <authorList>
            <person name="Sun Q."/>
            <person name="Mori K."/>
        </authorList>
    </citation>
    <scope>NUCLEOTIDE SEQUENCE [LARGE SCALE GENOMIC DNA]</scope>
    <source>
        <strain evidence="2 3">NCAIM B.02621</strain>
    </source>
</reference>
<keyword evidence="3" id="KW-1185">Reference proteome</keyword>
<dbReference type="InterPro" id="IPR007845">
    <property type="entry name" value="HemS/ChuX_dom"/>
</dbReference>
<feature type="domain" description="Haemin-degrading HemS/ChuX" evidence="1">
    <location>
        <begin position="38"/>
        <end position="166"/>
    </location>
</feature>